<keyword evidence="5 7" id="KW-0057">Aromatic amino acid biosynthesis</keyword>
<feature type="binding site" evidence="7">
    <location>
        <position position="31"/>
    </location>
    <ligand>
        <name>3-phosphoshikimate</name>
        <dbReference type="ChEBI" id="CHEBI:145989"/>
    </ligand>
</feature>
<protein>
    <recommendedName>
        <fullName evidence="7">3-phosphoshikimate 1-carboxyvinyltransferase</fullName>
        <ecNumber evidence="7">2.5.1.19</ecNumber>
    </recommendedName>
    <alternativeName>
        <fullName evidence="7">5-enolpyruvylshikimate-3-phosphate synthase</fullName>
        <shortName evidence="7">EPSP synthase</shortName>
        <shortName evidence="7">EPSPS</shortName>
    </alternativeName>
</protein>
<comment type="catalytic activity">
    <reaction evidence="6">
        <text>3-phosphoshikimate + phosphoenolpyruvate = 5-O-(1-carboxyvinyl)-3-phosphoshikimate + phosphate</text>
        <dbReference type="Rhea" id="RHEA:21256"/>
        <dbReference type="ChEBI" id="CHEBI:43474"/>
        <dbReference type="ChEBI" id="CHEBI:57701"/>
        <dbReference type="ChEBI" id="CHEBI:58702"/>
        <dbReference type="ChEBI" id="CHEBI:145989"/>
        <dbReference type="EC" id="2.5.1.19"/>
    </reaction>
    <physiologicalReaction direction="left-to-right" evidence="6">
        <dbReference type="Rhea" id="RHEA:21257"/>
    </physiologicalReaction>
</comment>
<gene>
    <name evidence="7 10" type="primary">aroA</name>
    <name evidence="10" type="ORF">GCM10023200_19980</name>
</gene>
<dbReference type="Proteomes" id="UP001500928">
    <property type="component" value="Unassembled WGS sequence"/>
</dbReference>
<sequence length="443" mass="44369">MSEQPATDRHWAAPTADGPVRGTVSVPGSKSVTNRALVLAALGADGVTRHVRGAARSRDTTLMAGALAALGAGVRTADGRAGTVDLAITAPRAFHGAHVDCGLAGTVMRFVPPLAALADGPVVLDGDERARERPMGGIVAGLRGLGVEVSGEALPLTVAGGPHPRGGEVTVDASASSQFVSGLLLSGARYADGVTVVHAGERGVPSLPHVAMTVAMLRSAGVTVEEGASRWRVAPGPVTAPAVCDVEPDLSGAAVYLAAALVTGGEVVIAGWPDTDLQPGAAVRRVLEAFGADVALDDRGLAVRGPGRLDGVDVDLGEVSELTPTVAALAAVAARDGATSRLRGVAHIRGHETDRLAALAAELGTVGARVTETDDGLEIAPGPLSAPTRPWRAYADHRMATAGAIVGLVVPGVTVDDVAATTKTLPDFATDWPALVGGVGAGV</sequence>
<feature type="binding site" evidence="7">
    <location>
        <position position="351"/>
    </location>
    <ligand>
        <name>3-phosphoshikimate</name>
        <dbReference type="ChEBI" id="CHEBI:145989"/>
    </ligand>
</feature>
<feature type="binding site" evidence="7">
    <location>
        <position position="105"/>
    </location>
    <ligand>
        <name>phosphoenolpyruvate</name>
        <dbReference type="ChEBI" id="CHEBI:58702"/>
    </ligand>
</feature>
<feature type="binding site" evidence="7">
    <location>
        <position position="355"/>
    </location>
    <ligand>
        <name>phosphoenolpyruvate</name>
        <dbReference type="ChEBI" id="CHEBI:58702"/>
    </ligand>
</feature>
<proteinExistence type="inferred from homology"/>
<dbReference type="PANTHER" id="PTHR21090:SF5">
    <property type="entry name" value="PENTAFUNCTIONAL AROM POLYPEPTIDE"/>
    <property type="match status" value="1"/>
</dbReference>
<comment type="caution">
    <text evidence="10">The sequence shown here is derived from an EMBL/GenBank/DDBJ whole genome shotgun (WGS) entry which is preliminary data.</text>
</comment>
<dbReference type="InterPro" id="IPR001986">
    <property type="entry name" value="Enolpyruvate_Tfrase_dom"/>
</dbReference>
<feature type="binding site" evidence="7">
    <location>
        <position position="35"/>
    </location>
    <ligand>
        <name>3-phosphoshikimate</name>
        <dbReference type="ChEBI" id="CHEBI:145989"/>
    </ligand>
</feature>
<evidence type="ECO:0000256" key="8">
    <source>
        <dbReference type="SAM" id="MobiDB-lite"/>
    </source>
</evidence>
<comment type="caution">
    <text evidence="7">Lacks conserved residue(s) required for the propagation of feature annotation.</text>
</comment>
<comment type="similarity">
    <text evidence="2 7">Belongs to the EPSP synthase family.</text>
</comment>
<organism evidence="10 11">
    <name type="scientific">Actinomycetospora chlora</name>
    <dbReference type="NCBI Taxonomy" id="663608"/>
    <lineage>
        <taxon>Bacteria</taxon>
        <taxon>Bacillati</taxon>
        <taxon>Actinomycetota</taxon>
        <taxon>Actinomycetes</taxon>
        <taxon>Pseudonocardiales</taxon>
        <taxon>Pseudonocardiaceae</taxon>
        <taxon>Actinomycetospora</taxon>
    </lineage>
</organism>
<comment type="subcellular location">
    <subcellularLocation>
        <location evidence="7">Cytoplasm</location>
    </subcellularLocation>
</comment>
<keyword evidence="4 7" id="KW-0808">Transferase</keyword>
<evidence type="ECO:0000259" key="9">
    <source>
        <dbReference type="Pfam" id="PF00275"/>
    </source>
</evidence>
<feature type="active site" description="Proton acceptor" evidence="7">
    <location>
        <position position="321"/>
    </location>
</feature>
<dbReference type="InterPro" id="IPR023193">
    <property type="entry name" value="EPSP_synthase_CS"/>
</dbReference>
<evidence type="ECO:0000256" key="4">
    <source>
        <dbReference type="ARBA" id="ARBA00022679"/>
    </source>
</evidence>
<dbReference type="PROSITE" id="PS00104">
    <property type="entry name" value="EPSP_SYNTHASE_1"/>
    <property type="match status" value="1"/>
</dbReference>
<feature type="binding site" evidence="7">
    <location>
        <position position="206"/>
    </location>
    <ligand>
        <name>3-phosphoshikimate</name>
        <dbReference type="ChEBI" id="CHEBI:145989"/>
    </ligand>
</feature>
<evidence type="ECO:0000256" key="3">
    <source>
        <dbReference type="ARBA" id="ARBA00022605"/>
    </source>
</evidence>
<dbReference type="PROSITE" id="PS00885">
    <property type="entry name" value="EPSP_SYNTHASE_2"/>
    <property type="match status" value="1"/>
</dbReference>
<evidence type="ECO:0000256" key="6">
    <source>
        <dbReference type="ARBA" id="ARBA00044633"/>
    </source>
</evidence>
<evidence type="ECO:0000256" key="7">
    <source>
        <dbReference type="HAMAP-Rule" id="MF_00210"/>
    </source>
</evidence>
<keyword evidence="7" id="KW-0963">Cytoplasm</keyword>
<feature type="binding site" evidence="7">
    <location>
        <position position="178"/>
    </location>
    <ligand>
        <name>3-phosphoshikimate</name>
        <dbReference type="ChEBI" id="CHEBI:145989"/>
    </ligand>
</feature>
<dbReference type="RefSeq" id="WP_345413678.1">
    <property type="nucleotide sequence ID" value="NZ_BAABHO010000013.1"/>
</dbReference>
<evidence type="ECO:0000313" key="11">
    <source>
        <dbReference type="Proteomes" id="UP001500928"/>
    </source>
</evidence>
<dbReference type="EC" id="2.5.1.19" evidence="7"/>
<feature type="binding site" evidence="7">
    <location>
        <position position="321"/>
    </location>
    <ligand>
        <name>3-phosphoshikimate</name>
        <dbReference type="ChEBI" id="CHEBI:145989"/>
    </ligand>
</feature>
<feature type="domain" description="Enolpyruvate transferase" evidence="9">
    <location>
        <begin position="17"/>
        <end position="430"/>
    </location>
</feature>
<dbReference type="NCBIfam" id="TIGR01356">
    <property type="entry name" value="aroA"/>
    <property type="match status" value="1"/>
</dbReference>
<feature type="binding site" evidence="7">
    <location>
        <position position="30"/>
    </location>
    <ligand>
        <name>3-phosphoshikimate</name>
        <dbReference type="ChEBI" id="CHEBI:145989"/>
    </ligand>
</feature>
<comment type="function">
    <text evidence="7">Catalyzes the transfer of the enolpyruvyl moiety of phosphoenolpyruvate (PEP) to the 5-hydroxyl of shikimate-3-phosphate (S3P) to produce enolpyruvyl shikimate-3-phosphate and inorganic phosphate.</text>
</comment>
<keyword evidence="11" id="KW-1185">Reference proteome</keyword>
<feature type="binding site" evidence="7">
    <location>
        <position position="176"/>
    </location>
    <ligand>
        <name>3-phosphoshikimate</name>
        <dbReference type="ChEBI" id="CHEBI:145989"/>
    </ligand>
</feature>
<dbReference type="PIRSF" id="PIRSF000505">
    <property type="entry name" value="EPSPS"/>
    <property type="match status" value="1"/>
</dbReference>
<dbReference type="Gene3D" id="3.65.10.10">
    <property type="entry name" value="Enolpyruvate transferase domain"/>
    <property type="match status" value="2"/>
</dbReference>
<dbReference type="InterPro" id="IPR006264">
    <property type="entry name" value="EPSP_synthase"/>
</dbReference>
<dbReference type="InterPro" id="IPR013792">
    <property type="entry name" value="RNA3'P_cycl/enolpyr_Trfase_a/b"/>
</dbReference>
<dbReference type="InterPro" id="IPR036968">
    <property type="entry name" value="Enolpyruvate_Tfrase_sf"/>
</dbReference>
<dbReference type="EMBL" id="BAABHO010000013">
    <property type="protein sequence ID" value="GAA4786018.1"/>
    <property type="molecule type" value="Genomic_DNA"/>
</dbReference>
<keyword evidence="3 7" id="KW-0028">Amino-acid biosynthesis</keyword>
<comment type="subunit">
    <text evidence="7">Monomer.</text>
</comment>
<dbReference type="PANTHER" id="PTHR21090">
    <property type="entry name" value="AROM/DEHYDROQUINATE SYNTHASE"/>
    <property type="match status" value="1"/>
</dbReference>
<evidence type="ECO:0000256" key="5">
    <source>
        <dbReference type="ARBA" id="ARBA00023141"/>
    </source>
</evidence>
<feature type="compositionally biased region" description="Basic and acidic residues" evidence="8">
    <location>
        <begin position="1"/>
        <end position="11"/>
    </location>
</feature>
<evidence type="ECO:0000256" key="1">
    <source>
        <dbReference type="ARBA" id="ARBA00004811"/>
    </source>
</evidence>
<feature type="binding site" evidence="7">
    <location>
        <position position="133"/>
    </location>
    <ligand>
        <name>phosphoenolpyruvate</name>
        <dbReference type="ChEBI" id="CHEBI:58702"/>
    </ligand>
</feature>
<feature type="binding site" evidence="7">
    <location>
        <position position="178"/>
    </location>
    <ligand>
        <name>phosphoenolpyruvate</name>
        <dbReference type="ChEBI" id="CHEBI:58702"/>
    </ligand>
</feature>
<evidence type="ECO:0000256" key="2">
    <source>
        <dbReference type="ARBA" id="ARBA00009948"/>
    </source>
</evidence>
<comment type="pathway">
    <text evidence="1 7">Metabolic intermediate biosynthesis; chorismate biosynthesis; chorismate from D-erythrose 4-phosphate and phosphoenolpyruvate: step 6/7.</text>
</comment>
<dbReference type="CDD" id="cd01556">
    <property type="entry name" value="EPSP_synthase"/>
    <property type="match status" value="1"/>
</dbReference>
<feature type="binding site" evidence="7">
    <location>
        <position position="177"/>
    </location>
    <ligand>
        <name>3-phosphoshikimate</name>
        <dbReference type="ChEBI" id="CHEBI:145989"/>
    </ligand>
</feature>
<reference evidence="11" key="1">
    <citation type="journal article" date="2019" name="Int. J. Syst. Evol. Microbiol.">
        <title>The Global Catalogue of Microorganisms (GCM) 10K type strain sequencing project: providing services to taxonomists for standard genome sequencing and annotation.</title>
        <authorList>
            <consortium name="The Broad Institute Genomics Platform"/>
            <consortium name="The Broad Institute Genome Sequencing Center for Infectious Disease"/>
            <person name="Wu L."/>
            <person name="Ma J."/>
        </authorList>
    </citation>
    <scope>NUCLEOTIDE SEQUENCE [LARGE SCALE GENOMIC DNA]</scope>
    <source>
        <strain evidence="11">JCM 17979</strain>
    </source>
</reference>
<feature type="binding site" evidence="7">
    <location>
        <position position="423"/>
    </location>
    <ligand>
        <name>phosphoenolpyruvate</name>
        <dbReference type="ChEBI" id="CHEBI:58702"/>
    </ligand>
</feature>
<dbReference type="HAMAP" id="MF_00210">
    <property type="entry name" value="EPSP_synth"/>
    <property type="match status" value="1"/>
</dbReference>
<feature type="region of interest" description="Disordered" evidence="8">
    <location>
        <begin position="1"/>
        <end position="22"/>
    </location>
</feature>
<dbReference type="SUPFAM" id="SSF55205">
    <property type="entry name" value="EPT/RTPC-like"/>
    <property type="match status" value="1"/>
</dbReference>
<feature type="binding site" evidence="7">
    <location>
        <position position="398"/>
    </location>
    <ligand>
        <name>phosphoenolpyruvate</name>
        <dbReference type="ChEBI" id="CHEBI:58702"/>
    </ligand>
</feature>
<accession>A0ABP9ATI5</accession>
<evidence type="ECO:0000313" key="10">
    <source>
        <dbReference type="EMBL" id="GAA4786018.1"/>
    </source>
</evidence>
<feature type="binding site" evidence="7">
    <location>
        <position position="30"/>
    </location>
    <ligand>
        <name>phosphoenolpyruvate</name>
        <dbReference type="ChEBI" id="CHEBI:58702"/>
    </ligand>
</feature>
<name>A0ABP9ATI5_9PSEU</name>
<dbReference type="Pfam" id="PF00275">
    <property type="entry name" value="EPSP_synthase"/>
    <property type="match status" value="1"/>
</dbReference>